<feature type="transmembrane region" description="Helical" evidence="2">
    <location>
        <begin position="6"/>
        <end position="24"/>
    </location>
</feature>
<dbReference type="AlphaFoldDB" id="A0A316DUT4"/>
<dbReference type="Pfam" id="PF07584">
    <property type="entry name" value="BatA"/>
    <property type="match status" value="1"/>
</dbReference>
<dbReference type="InterPro" id="IPR002035">
    <property type="entry name" value="VWF_A"/>
</dbReference>
<reference evidence="5 6" key="1">
    <citation type="submission" date="2018-05" db="EMBL/GenBank/DDBJ databases">
        <title>Genomic Encyclopedia of Type Strains, Phase IV (KMG-IV): sequencing the most valuable type-strain genomes for metagenomic binning, comparative biology and taxonomic classification.</title>
        <authorList>
            <person name="Goeker M."/>
        </authorList>
    </citation>
    <scope>NUCLEOTIDE SEQUENCE [LARGE SCALE GENOMIC DNA]</scope>
    <source>
        <strain evidence="5 6">DSM 18773</strain>
    </source>
</reference>
<gene>
    <name evidence="5" type="ORF">C7459_109194</name>
</gene>
<protein>
    <submittedName>
        <fullName evidence="5">Putative membrane protein (TIGR02226 family)</fullName>
    </submittedName>
</protein>
<keyword evidence="2" id="KW-0812">Transmembrane</keyword>
<dbReference type="Proteomes" id="UP000245634">
    <property type="component" value="Unassembled WGS sequence"/>
</dbReference>
<dbReference type="InterPro" id="IPR036465">
    <property type="entry name" value="vWFA_dom_sf"/>
</dbReference>
<keyword evidence="2" id="KW-1133">Transmembrane helix</keyword>
<evidence type="ECO:0000313" key="6">
    <source>
        <dbReference type="Proteomes" id="UP000245634"/>
    </source>
</evidence>
<feature type="domain" description="Aerotolerance regulator N-terminal" evidence="3">
    <location>
        <begin position="1"/>
        <end position="78"/>
    </location>
</feature>
<dbReference type="InterPro" id="IPR011933">
    <property type="entry name" value="Double_TM_dom"/>
</dbReference>
<proteinExistence type="predicted"/>
<evidence type="ECO:0000256" key="1">
    <source>
        <dbReference type="SAM" id="Coils"/>
    </source>
</evidence>
<keyword evidence="2" id="KW-0472">Membrane</keyword>
<dbReference type="EMBL" id="QGGL01000009">
    <property type="protein sequence ID" value="PWK12832.1"/>
    <property type="molecule type" value="Genomic_DNA"/>
</dbReference>
<feature type="transmembrane region" description="Helical" evidence="2">
    <location>
        <begin position="59"/>
        <end position="80"/>
    </location>
</feature>
<sequence>MNFLSPYMLFWLATLPAIVALYLLKRTYENQTVPSVLLWQKLLREMEANTPWQKLRRNLLLLLQLVLAALLALALARPALTSFQGASADHTIAVLDLSPSMAVVTGTSGSQTALDSAKTQISDLLNHLSPNQRLTLISMGREARVLASSNDRAELQRALDQATQEYGKADYESALSLAAALSTQEPTSDVRIYSDGNWGLDPKLYPHFGRPPQLLQPQPRGKNASIRHAAAVDTGGHTALVATVENLSDEVNSLDVQIQAADGTILQANSTLLKAKEQIALSWSDLPSSDFYRVMIEGTDALAADNLWIVLPERTTTAKAWLVTASNQGNVFLEKALSLGNRLSVERGTDVESPPKDAALYIYEGVLPKEWPTGSVLVVNPPADSTLLPTGASVEAGKLQVLKPDAALLQNVDLTNLHLQTVQPLRGAPWLEPLVKSGDTPILLTGEQGGRRYAVLSFDLHQSDLPLLPAFPILVKHLREYLLPTAGSTLGQVEVGERMALLPPIRENGWTYTDPAGGAHDITQEVIEQGFRPTEPGLYKFQSKDGNAQQLLSATVPASESVVTPTLVSLPSVGRSEQAPAAADPVGGLEIWRYLAALILLLLFVEWGVYKRGI</sequence>
<organism evidence="5 6">
    <name type="scientific">Tumebacillus permanentifrigoris</name>
    <dbReference type="NCBI Taxonomy" id="378543"/>
    <lineage>
        <taxon>Bacteria</taxon>
        <taxon>Bacillati</taxon>
        <taxon>Bacillota</taxon>
        <taxon>Bacilli</taxon>
        <taxon>Bacillales</taxon>
        <taxon>Alicyclobacillaceae</taxon>
        <taxon>Tumebacillus</taxon>
    </lineage>
</organism>
<dbReference type="RefSeq" id="WP_109689565.1">
    <property type="nucleotide sequence ID" value="NZ_QGGL01000009.1"/>
</dbReference>
<evidence type="ECO:0000259" key="3">
    <source>
        <dbReference type="Pfam" id="PF07584"/>
    </source>
</evidence>
<dbReference type="PANTHER" id="PTHR37464">
    <property type="entry name" value="BLL2463 PROTEIN"/>
    <property type="match status" value="1"/>
</dbReference>
<dbReference type="NCBIfam" id="TIGR02226">
    <property type="entry name" value="two_anch"/>
    <property type="match status" value="1"/>
</dbReference>
<dbReference type="OrthoDB" id="9780136at2"/>
<feature type="domain" description="VWFA" evidence="4">
    <location>
        <begin position="91"/>
        <end position="196"/>
    </location>
</feature>
<dbReference type="PANTHER" id="PTHR37464:SF1">
    <property type="entry name" value="BLL2463 PROTEIN"/>
    <property type="match status" value="1"/>
</dbReference>
<feature type="coiled-coil region" evidence="1">
    <location>
        <begin position="145"/>
        <end position="172"/>
    </location>
</feature>
<keyword evidence="1" id="KW-0175">Coiled coil</keyword>
<evidence type="ECO:0000259" key="4">
    <source>
        <dbReference type="Pfam" id="PF13519"/>
    </source>
</evidence>
<dbReference type="Pfam" id="PF13519">
    <property type="entry name" value="VWA_2"/>
    <property type="match status" value="1"/>
</dbReference>
<feature type="transmembrane region" description="Helical" evidence="2">
    <location>
        <begin position="591"/>
        <end position="610"/>
    </location>
</feature>
<dbReference type="Gene3D" id="3.40.50.410">
    <property type="entry name" value="von Willebrand factor, type A domain"/>
    <property type="match status" value="1"/>
</dbReference>
<name>A0A316DUT4_9BACL</name>
<keyword evidence="6" id="KW-1185">Reference proteome</keyword>
<accession>A0A316DUT4</accession>
<evidence type="ECO:0000313" key="5">
    <source>
        <dbReference type="EMBL" id="PWK12832.1"/>
    </source>
</evidence>
<dbReference type="SUPFAM" id="SSF53300">
    <property type="entry name" value="vWA-like"/>
    <property type="match status" value="1"/>
</dbReference>
<evidence type="ECO:0000256" key="2">
    <source>
        <dbReference type="SAM" id="Phobius"/>
    </source>
</evidence>
<dbReference type="InterPro" id="IPR024163">
    <property type="entry name" value="Aerotolerance_reg_N"/>
</dbReference>
<comment type="caution">
    <text evidence="5">The sequence shown here is derived from an EMBL/GenBank/DDBJ whole genome shotgun (WGS) entry which is preliminary data.</text>
</comment>